<comment type="caution">
    <text evidence="1">The sequence shown here is derived from an EMBL/GenBank/DDBJ whole genome shotgun (WGS) entry which is preliminary data.</text>
</comment>
<name>A0A0G0YBM2_UNCKA</name>
<reference evidence="1 2" key="1">
    <citation type="journal article" date="2015" name="Nature">
        <title>rRNA introns, odd ribosomes, and small enigmatic genomes across a large radiation of phyla.</title>
        <authorList>
            <person name="Brown C.T."/>
            <person name="Hug L.A."/>
            <person name="Thomas B.C."/>
            <person name="Sharon I."/>
            <person name="Castelle C.J."/>
            <person name="Singh A."/>
            <person name="Wilkins M.J."/>
            <person name="Williams K.H."/>
            <person name="Banfield J.F."/>
        </authorList>
    </citation>
    <scope>NUCLEOTIDE SEQUENCE [LARGE SCALE GENOMIC DNA]</scope>
</reference>
<proteinExistence type="predicted"/>
<dbReference type="AlphaFoldDB" id="A0A0G0YBM2"/>
<evidence type="ECO:0000313" key="2">
    <source>
        <dbReference type="Proteomes" id="UP000034544"/>
    </source>
</evidence>
<evidence type="ECO:0000313" key="1">
    <source>
        <dbReference type="EMBL" id="KKS07011.1"/>
    </source>
</evidence>
<sequence length="67" mass="7835">MPNSMLFVEQAIRMLLKEEGPMERELLIRQVYNDMKLPDLEPFIESTLGLMIGKNEVKFDEDGKLHL</sequence>
<gene>
    <name evidence="1" type="ORF">UU59_C0015G0009</name>
</gene>
<dbReference type="Proteomes" id="UP000034544">
    <property type="component" value="Unassembled WGS sequence"/>
</dbReference>
<accession>A0A0G0YBM2</accession>
<protein>
    <submittedName>
        <fullName evidence="1">Uncharacterized protein</fullName>
    </submittedName>
</protein>
<organism evidence="1 2">
    <name type="scientific">candidate division WWE3 bacterium GW2011_GWE1_41_27</name>
    <dbReference type="NCBI Taxonomy" id="1619131"/>
    <lineage>
        <taxon>Bacteria</taxon>
        <taxon>Katanobacteria</taxon>
    </lineage>
</organism>
<dbReference type="EMBL" id="LCBF01000015">
    <property type="protein sequence ID" value="KKS07011.1"/>
    <property type="molecule type" value="Genomic_DNA"/>
</dbReference>